<dbReference type="EMBL" id="VBOW01000017">
    <property type="protein sequence ID" value="TMQ60051.1"/>
    <property type="molecule type" value="Genomic_DNA"/>
</dbReference>
<reference evidence="2 3" key="1">
    <citation type="journal article" date="2019" name="Nat. Microbiol.">
        <title>Mediterranean grassland soil C-N compound turnover is dependent on rainfall and depth, and is mediated by genomically divergent microorganisms.</title>
        <authorList>
            <person name="Diamond S."/>
            <person name="Andeer P.F."/>
            <person name="Li Z."/>
            <person name="Crits-Christoph A."/>
            <person name="Burstein D."/>
            <person name="Anantharaman K."/>
            <person name="Lane K.R."/>
            <person name="Thomas B.C."/>
            <person name="Pan C."/>
            <person name="Northen T.R."/>
            <person name="Banfield J.F."/>
        </authorList>
    </citation>
    <scope>NUCLEOTIDE SEQUENCE [LARGE SCALE GENOMIC DNA]</scope>
    <source>
        <strain evidence="2">WS_6</strain>
    </source>
</reference>
<evidence type="ECO:0000256" key="1">
    <source>
        <dbReference type="SAM" id="MobiDB-lite"/>
    </source>
</evidence>
<dbReference type="AlphaFoldDB" id="A0A538T8T9"/>
<evidence type="ECO:0000313" key="2">
    <source>
        <dbReference type="EMBL" id="TMQ60051.1"/>
    </source>
</evidence>
<sequence>MQRMGCGSFAPWDFRWHPSRAYPHEQINVSQDGRTLEWFDVLECRQTRAWPLPLAVDGFGKGEGNPSNDGRFVALSSGSSVFVVDMDPQPPYAPYPNVRVGPILTLPTSLPAPPDTIGNVSISPLGDYVDVKYADKIYRGGSTDSLVTADAHRILGVDPGTLALSAHPMSPGTVCDPGGAYASLFPPSQGWIFPLKHADMGLTETGEEVIVGGRACVGGPDIGRVTMVKLDDGTVLGLTNPENEASVGWVSMRNLDRPGWAYVTYMNNPSQIGKRYWDEVISVKTDGSRALQRWGHTHSDYAGCYRCEPHAVPSRDGTRVLVASDWAKNCAAGCGSQSVRQGYVFDGRPTRTVGPASRQIDLDRPTGSDGRN</sequence>
<evidence type="ECO:0000313" key="3">
    <source>
        <dbReference type="Proteomes" id="UP000316852"/>
    </source>
</evidence>
<name>A0A538T8T9_UNCEI</name>
<proteinExistence type="predicted"/>
<accession>A0A538T8T9</accession>
<feature type="compositionally biased region" description="Basic and acidic residues" evidence="1">
    <location>
        <begin position="360"/>
        <end position="372"/>
    </location>
</feature>
<feature type="region of interest" description="Disordered" evidence="1">
    <location>
        <begin position="347"/>
        <end position="372"/>
    </location>
</feature>
<dbReference type="Proteomes" id="UP000316852">
    <property type="component" value="Unassembled WGS sequence"/>
</dbReference>
<comment type="caution">
    <text evidence="2">The sequence shown here is derived from an EMBL/GenBank/DDBJ whole genome shotgun (WGS) entry which is preliminary data.</text>
</comment>
<organism evidence="2 3">
    <name type="scientific">Eiseniibacteriota bacterium</name>
    <dbReference type="NCBI Taxonomy" id="2212470"/>
    <lineage>
        <taxon>Bacteria</taxon>
        <taxon>Candidatus Eiseniibacteriota</taxon>
    </lineage>
</organism>
<protein>
    <submittedName>
        <fullName evidence="2">Uncharacterized protein</fullName>
    </submittedName>
</protein>
<gene>
    <name evidence="2" type="ORF">E6K76_02740</name>
</gene>